<keyword evidence="3" id="KW-1185">Reference proteome</keyword>
<dbReference type="InterPro" id="IPR018977">
    <property type="entry name" value="NurA_domain"/>
</dbReference>
<dbReference type="AlphaFoldDB" id="A0A0P6XVT3"/>
<dbReference type="EMBL" id="LGCK01000006">
    <property type="protein sequence ID" value="KPL73456.1"/>
    <property type="molecule type" value="Genomic_DNA"/>
</dbReference>
<comment type="caution">
    <text evidence="2">The sequence shown here is derived from an EMBL/GenBank/DDBJ whole genome shotgun (WGS) entry which is preliminary data.</text>
</comment>
<dbReference type="SMART" id="SM00933">
    <property type="entry name" value="NurA"/>
    <property type="match status" value="1"/>
</dbReference>
<proteinExistence type="predicted"/>
<feature type="domain" description="NurA" evidence="1">
    <location>
        <begin position="119"/>
        <end position="383"/>
    </location>
</feature>
<reference evidence="2 3" key="1">
    <citation type="submission" date="2015-07" db="EMBL/GenBank/DDBJ databases">
        <title>Genome sequence of Leptolinea tardivitalis DSM 16556.</title>
        <authorList>
            <person name="Hemp J."/>
            <person name="Ward L.M."/>
            <person name="Pace L.A."/>
            <person name="Fischer W.W."/>
        </authorList>
    </citation>
    <scope>NUCLEOTIDE SEQUENCE [LARGE SCALE GENOMIC DNA]</scope>
    <source>
        <strain evidence="2 3">YMTK-2</strain>
    </source>
</reference>
<accession>A0A0P6XVT3</accession>
<evidence type="ECO:0000313" key="2">
    <source>
        <dbReference type="EMBL" id="KPL73456.1"/>
    </source>
</evidence>
<dbReference type="Pfam" id="PF09376">
    <property type="entry name" value="NurA"/>
    <property type="match status" value="1"/>
</dbReference>
<evidence type="ECO:0000313" key="3">
    <source>
        <dbReference type="Proteomes" id="UP000050430"/>
    </source>
</evidence>
<dbReference type="Proteomes" id="UP000050430">
    <property type="component" value="Unassembled WGS sequence"/>
</dbReference>
<sequence length="425" mass="46838">MTGLTAILPRRLDSAHPEGYNSNRCSKSIINPGKTMPLDYARIQEQLIDLSEQFAERRAAEVGNASHAAVLLDSLAGQTAETREKIMAAAEANPGLRSAIPTDEDLTGVFMPPVIHKHYTLLAADGSQVNPNRHDSIPFGVINIGVFRLDSTLQVPPREIVETELLPLDAIYNEFGLVGEEVIALRRDLRERQTLSRLAGEIDGTVLTLTDGPLELFRDPQGSRETQHEFEQYLSVLRELAEMGTITAGYVDRPGSDLVVRMLEIVSRKSGGETGEENTRPLAPLTDAFLFQNRLPPGARSAIFAIQSQSASSFTGETALHFFYLNTGFTDKPSLARVEIPAWVANNTEMLGLLHAVLLEQCRHLGGQPYPYALHRSHEIALVTMLDKDQIEGMINRVLVSQGLPPAMPSNKQFAKNLSGRMRNR</sequence>
<dbReference type="STRING" id="229920.ADM99_04485"/>
<name>A0A0P6XVT3_9CHLR</name>
<evidence type="ECO:0000259" key="1">
    <source>
        <dbReference type="SMART" id="SM00933"/>
    </source>
</evidence>
<gene>
    <name evidence="2" type="ORF">ADM99_04485</name>
</gene>
<organism evidence="2 3">
    <name type="scientific">Leptolinea tardivitalis</name>
    <dbReference type="NCBI Taxonomy" id="229920"/>
    <lineage>
        <taxon>Bacteria</taxon>
        <taxon>Bacillati</taxon>
        <taxon>Chloroflexota</taxon>
        <taxon>Anaerolineae</taxon>
        <taxon>Anaerolineales</taxon>
        <taxon>Anaerolineaceae</taxon>
        <taxon>Leptolinea</taxon>
    </lineage>
</organism>
<protein>
    <recommendedName>
        <fullName evidence="1">NurA domain-containing protein</fullName>
    </recommendedName>
</protein>